<dbReference type="SMART" id="SM00220">
    <property type="entry name" value="S_TKc"/>
    <property type="match status" value="1"/>
</dbReference>
<gene>
    <name evidence="8" type="ORF">Rsub_08900</name>
</gene>
<dbReference type="InterPro" id="IPR000719">
    <property type="entry name" value="Prot_kinase_dom"/>
</dbReference>
<keyword evidence="1" id="KW-0723">Serine/threonine-protein kinase</keyword>
<name>A0A2V0PB37_9CHLO</name>
<keyword evidence="2" id="KW-0808">Transferase</keyword>
<evidence type="ECO:0000256" key="3">
    <source>
        <dbReference type="ARBA" id="ARBA00022741"/>
    </source>
</evidence>
<evidence type="ECO:0000256" key="2">
    <source>
        <dbReference type="ARBA" id="ARBA00022679"/>
    </source>
</evidence>
<accession>A0A2V0PB37</accession>
<dbReference type="SUPFAM" id="SSF56112">
    <property type="entry name" value="Protein kinase-like (PK-like)"/>
    <property type="match status" value="1"/>
</dbReference>
<dbReference type="GO" id="GO:0005524">
    <property type="term" value="F:ATP binding"/>
    <property type="evidence" value="ECO:0007669"/>
    <property type="project" value="UniProtKB-KW"/>
</dbReference>
<keyword evidence="4" id="KW-0418">Kinase</keyword>
<keyword evidence="9" id="KW-1185">Reference proteome</keyword>
<dbReference type="Pfam" id="PF00069">
    <property type="entry name" value="Pkinase"/>
    <property type="match status" value="1"/>
</dbReference>
<dbReference type="GO" id="GO:0004674">
    <property type="term" value="F:protein serine/threonine kinase activity"/>
    <property type="evidence" value="ECO:0007669"/>
    <property type="project" value="UniProtKB-KW"/>
</dbReference>
<evidence type="ECO:0000313" key="9">
    <source>
        <dbReference type="Proteomes" id="UP000247498"/>
    </source>
</evidence>
<dbReference type="AlphaFoldDB" id="A0A2V0PB37"/>
<dbReference type="PANTHER" id="PTHR24351">
    <property type="entry name" value="RIBOSOMAL PROTEIN S6 KINASE"/>
    <property type="match status" value="1"/>
</dbReference>
<evidence type="ECO:0000256" key="6">
    <source>
        <dbReference type="SAM" id="MobiDB-lite"/>
    </source>
</evidence>
<feature type="region of interest" description="Disordered" evidence="6">
    <location>
        <begin position="15"/>
        <end position="64"/>
    </location>
</feature>
<feature type="domain" description="Protein kinase" evidence="7">
    <location>
        <begin position="86"/>
        <end position="347"/>
    </location>
</feature>
<evidence type="ECO:0000256" key="1">
    <source>
        <dbReference type="ARBA" id="ARBA00022527"/>
    </source>
</evidence>
<keyword evidence="5" id="KW-0067">ATP-binding</keyword>
<organism evidence="8 9">
    <name type="scientific">Raphidocelis subcapitata</name>
    <dbReference type="NCBI Taxonomy" id="307507"/>
    <lineage>
        <taxon>Eukaryota</taxon>
        <taxon>Viridiplantae</taxon>
        <taxon>Chlorophyta</taxon>
        <taxon>core chlorophytes</taxon>
        <taxon>Chlorophyceae</taxon>
        <taxon>CS clade</taxon>
        <taxon>Sphaeropleales</taxon>
        <taxon>Selenastraceae</taxon>
        <taxon>Raphidocelis</taxon>
    </lineage>
</organism>
<protein>
    <recommendedName>
        <fullName evidence="7">Protein kinase domain-containing protein</fullName>
    </recommendedName>
</protein>
<dbReference type="PROSITE" id="PS50011">
    <property type="entry name" value="PROTEIN_KINASE_DOM"/>
    <property type="match status" value="1"/>
</dbReference>
<dbReference type="Gene3D" id="1.10.510.10">
    <property type="entry name" value="Transferase(Phosphotransferase) domain 1"/>
    <property type="match status" value="1"/>
</dbReference>
<dbReference type="STRING" id="307507.A0A2V0PB37"/>
<dbReference type="InterPro" id="IPR008271">
    <property type="entry name" value="Ser/Thr_kinase_AS"/>
</dbReference>
<evidence type="ECO:0000259" key="7">
    <source>
        <dbReference type="PROSITE" id="PS50011"/>
    </source>
</evidence>
<dbReference type="PROSITE" id="PS00108">
    <property type="entry name" value="PROTEIN_KINASE_ST"/>
    <property type="match status" value="1"/>
</dbReference>
<evidence type="ECO:0000256" key="4">
    <source>
        <dbReference type="ARBA" id="ARBA00022777"/>
    </source>
</evidence>
<dbReference type="EMBL" id="BDRX01000075">
    <property type="protein sequence ID" value="GBF96152.1"/>
    <property type="molecule type" value="Genomic_DNA"/>
</dbReference>
<evidence type="ECO:0000313" key="8">
    <source>
        <dbReference type="EMBL" id="GBF96152.1"/>
    </source>
</evidence>
<feature type="compositionally biased region" description="Low complexity" evidence="6">
    <location>
        <begin position="30"/>
        <end position="45"/>
    </location>
</feature>
<dbReference type="Proteomes" id="UP000247498">
    <property type="component" value="Unassembled WGS sequence"/>
</dbReference>
<proteinExistence type="predicted"/>
<comment type="caution">
    <text evidence="8">The sequence shown here is derived from an EMBL/GenBank/DDBJ whole genome shotgun (WGS) entry which is preliminary data.</text>
</comment>
<evidence type="ECO:0000256" key="5">
    <source>
        <dbReference type="ARBA" id="ARBA00022840"/>
    </source>
</evidence>
<sequence length="387" mass="40889">MGAVHSSSKDLYGVGRRRLLQPAAEPPAAPQAVATPHAVPEAAAPQPAPYQEEEDPSGEAERGADGEECLLQRAVDDFLLCAPSLFEGGTPLGAGGQGEVRRIELWGMAFAVKQTSYFQGRDMAYADVLPRAWVQLPLAVDTGATLYQLLPLAAGDLGHAIAALEERGQPLAPAEFRAVLAELVVAVGAIHAAGLRHADIKPANFLITPTNHVMVSDLGLLGGAADSARGWGTVGFAAPEQASLGCTALDVVAHAWEWVGDALLRRTRRDQRSIDVHALGVTCFCMLGADWRGARREAAAARGGWGRRGWVPPAWVPAAAAPLLKSMLARRPGWRPTLEQIRAHAFFEGVDWAAVEAQRVPLPLDLAALAAEGRCGFAHSAPQHATA</sequence>
<keyword evidence="3" id="KW-0547">Nucleotide-binding</keyword>
<dbReference type="InterPro" id="IPR011009">
    <property type="entry name" value="Kinase-like_dom_sf"/>
</dbReference>
<reference evidence="8 9" key="1">
    <citation type="journal article" date="2018" name="Sci. Rep.">
        <title>Raphidocelis subcapitata (=Pseudokirchneriella subcapitata) provides an insight into genome evolution and environmental adaptations in the Sphaeropleales.</title>
        <authorList>
            <person name="Suzuki S."/>
            <person name="Yamaguchi H."/>
            <person name="Nakajima N."/>
            <person name="Kawachi M."/>
        </authorList>
    </citation>
    <scope>NUCLEOTIDE SEQUENCE [LARGE SCALE GENOMIC DNA]</scope>
    <source>
        <strain evidence="8 9">NIES-35</strain>
    </source>
</reference>
<dbReference type="InParanoid" id="A0A2V0PB37"/>
<dbReference type="OrthoDB" id="542374at2759"/>